<dbReference type="InterPro" id="IPR029058">
    <property type="entry name" value="AB_hydrolase_fold"/>
</dbReference>
<reference evidence="1" key="1">
    <citation type="journal article" date="2014" name="Front. Microbiol.">
        <title>High frequency of phylogenetically diverse reductive dehalogenase-homologous genes in deep subseafloor sedimentary metagenomes.</title>
        <authorList>
            <person name="Kawai M."/>
            <person name="Futagami T."/>
            <person name="Toyoda A."/>
            <person name="Takaki Y."/>
            <person name="Nishi S."/>
            <person name="Hori S."/>
            <person name="Arai W."/>
            <person name="Tsubouchi T."/>
            <person name="Morono Y."/>
            <person name="Uchiyama I."/>
            <person name="Ito T."/>
            <person name="Fujiyama A."/>
            <person name="Inagaki F."/>
            <person name="Takami H."/>
        </authorList>
    </citation>
    <scope>NUCLEOTIDE SEQUENCE</scope>
    <source>
        <strain evidence="1">Expedition CK06-06</strain>
    </source>
</reference>
<comment type="caution">
    <text evidence="1">The sequence shown here is derived from an EMBL/GenBank/DDBJ whole genome shotgun (WGS) entry which is preliminary data.</text>
</comment>
<feature type="non-terminal residue" evidence="1">
    <location>
        <position position="269"/>
    </location>
</feature>
<dbReference type="AlphaFoldDB" id="X0W668"/>
<dbReference type="Gene3D" id="3.40.50.1820">
    <property type="entry name" value="alpha/beta hydrolase"/>
    <property type="match status" value="1"/>
</dbReference>
<dbReference type="SUPFAM" id="SSF53474">
    <property type="entry name" value="alpha/beta-Hydrolases"/>
    <property type="match status" value="1"/>
</dbReference>
<evidence type="ECO:0000313" key="1">
    <source>
        <dbReference type="EMBL" id="GAG08181.1"/>
    </source>
</evidence>
<dbReference type="EMBL" id="BARS01024463">
    <property type="protein sequence ID" value="GAG08181.1"/>
    <property type="molecule type" value="Genomic_DNA"/>
</dbReference>
<gene>
    <name evidence="1" type="ORF">S01H1_38829</name>
</gene>
<proteinExistence type="predicted"/>
<organism evidence="1">
    <name type="scientific">marine sediment metagenome</name>
    <dbReference type="NCBI Taxonomy" id="412755"/>
    <lineage>
        <taxon>unclassified sequences</taxon>
        <taxon>metagenomes</taxon>
        <taxon>ecological metagenomes</taxon>
    </lineage>
</organism>
<name>X0W668_9ZZZZ</name>
<evidence type="ECO:0008006" key="2">
    <source>
        <dbReference type="Google" id="ProtNLM"/>
    </source>
</evidence>
<sequence>GSYYYKLADYINSEQTILLGKDIRESYLASLNPFDRLNKRSAVERFKLVIGYNDKIKPKGKITKTEEAINKFGQRLEKITFLGRFGVPFVVFHGVPDGEPKGVVIAIHGRASAPDYVMGMYENDDYARSFGAFWLERGYIVYAPQVDWSTGLPMNILGYTYQGADLAKLIDIIWYIKRRYSSKLPIIAAGISYGSMLSEMLGVISEDIDAVISMGGNARGDPFIGCLKDRKMINPAYKYPNSYLPPDYDLYYSGIGLYRLLAPKLLVIS</sequence>
<feature type="non-terminal residue" evidence="1">
    <location>
        <position position="1"/>
    </location>
</feature>
<accession>X0W668</accession>
<protein>
    <recommendedName>
        <fullName evidence="2">Acetyl xylan esterase domain-containing protein</fullName>
    </recommendedName>
</protein>